<evidence type="ECO:0000313" key="14">
    <source>
        <dbReference type="Proteomes" id="UP000807825"/>
    </source>
</evidence>
<dbReference type="FunFam" id="2.40.420.20:FF:000001">
    <property type="entry name" value="Efflux RND transporter periplasmic adaptor subunit"/>
    <property type="match status" value="1"/>
</dbReference>
<keyword evidence="6 8" id="KW-0472">Membrane</keyword>
<dbReference type="GO" id="GO:0015562">
    <property type="term" value="F:efflux transmembrane transporter activity"/>
    <property type="evidence" value="ECO:0007669"/>
    <property type="project" value="TreeGrafter"/>
</dbReference>
<dbReference type="Pfam" id="PF25944">
    <property type="entry name" value="Beta-barrel_RND"/>
    <property type="match status" value="1"/>
</dbReference>
<dbReference type="EMBL" id="JACRDE010000046">
    <property type="protein sequence ID" value="MBI5248157.1"/>
    <property type="molecule type" value="Genomic_DNA"/>
</dbReference>
<evidence type="ECO:0000259" key="11">
    <source>
        <dbReference type="Pfam" id="PF25944"/>
    </source>
</evidence>
<dbReference type="SUPFAM" id="SSF111369">
    <property type="entry name" value="HlyD-like secretion proteins"/>
    <property type="match status" value="1"/>
</dbReference>
<evidence type="ECO:0000256" key="7">
    <source>
        <dbReference type="SAM" id="MobiDB-lite"/>
    </source>
</evidence>
<keyword evidence="3" id="KW-0813">Transport</keyword>
<evidence type="ECO:0000256" key="1">
    <source>
        <dbReference type="ARBA" id="ARBA00004236"/>
    </source>
</evidence>
<feature type="region of interest" description="Disordered" evidence="7">
    <location>
        <begin position="431"/>
        <end position="463"/>
    </location>
</feature>
<evidence type="ECO:0000256" key="2">
    <source>
        <dbReference type="ARBA" id="ARBA00009477"/>
    </source>
</evidence>
<protein>
    <submittedName>
        <fullName evidence="13">Efflux RND transporter periplasmic adaptor subunit</fullName>
    </submittedName>
</protein>
<dbReference type="Gene3D" id="2.40.420.20">
    <property type="match status" value="1"/>
</dbReference>
<comment type="subcellular location">
    <subcellularLocation>
        <location evidence="1">Cell membrane</location>
    </subcellularLocation>
</comment>
<organism evidence="13 14">
    <name type="scientific">Desulfomonile tiedjei</name>
    <dbReference type="NCBI Taxonomy" id="2358"/>
    <lineage>
        <taxon>Bacteria</taxon>
        <taxon>Pseudomonadati</taxon>
        <taxon>Thermodesulfobacteriota</taxon>
        <taxon>Desulfomonilia</taxon>
        <taxon>Desulfomonilales</taxon>
        <taxon>Desulfomonilaceae</taxon>
        <taxon>Desulfomonile</taxon>
    </lineage>
</organism>
<evidence type="ECO:0000313" key="13">
    <source>
        <dbReference type="EMBL" id="MBI5248157.1"/>
    </source>
</evidence>
<dbReference type="Pfam" id="PF25917">
    <property type="entry name" value="BSH_RND"/>
    <property type="match status" value="1"/>
</dbReference>
<feature type="domain" description="Multidrug resistance protein MdtA-like beta-barrel" evidence="11">
    <location>
        <begin position="283"/>
        <end position="364"/>
    </location>
</feature>
<dbReference type="InterPro" id="IPR058626">
    <property type="entry name" value="MdtA-like_b-barrel"/>
</dbReference>
<evidence type="ECO:0000256" key="4">
    <source>
        <dbReference type="ARBA" id="ARBA00022475"/>
    </source>
</evidence>
<evidence type="ECO:0000259" key="9">
    <source>
        <dbReference type="Pfam" id="PF25876"/>
    </source>
</evidence>
<evidence type="ECO:0000256" key="8">
    <source>
        <dbReference type="SAM" id="Phobius"/>
    </source>
</evidence>
<evidence type="ECO:0000259" key="12">
    <source>
        <dbReference type="Pfam" id="PF25967"/>
    </source>
</evidence>
<dbReference type="PANTHER" id="PTHR30469:SF36">
    <property type="entry name" value="BLL3903 PROTEIN"/>
    <property type="match status" value="1"/>
</dbReference>
<dbReference type="Pfam" id="PF25876">
    <property type="entry name" value="HH_MFP_RND"/>
    <property type="match status" value="1"/>
</dbReference>
<gene>
    <name evidence="13" type="ORF">HY912_01570</name>
</gene>
<dbReference type="InterPro" id="IPR006143">
    <property type="entry name" value="RND_pump_MFP"/>
</dbReference>
<dbReference type="GO" id="GO:0030313">
    <property type="term" value="C:cell envelope"/>
    <property type="evidence" value="ECO:0007669"/>
    <property type="project" value="UniProtKB-SubCell"/>
</dbReference>
<keyword evidence="4" id="KW-1003">Cell membrane</keyword>
<dbReference type="Gene3D" id="2.40.30.170">
    <property type="match status" value="1"/>
</dbReference>
<sequence length="463" mass="51089">MSINNSESSSADRRFGRVSGAKSGCALRNGEDLPETATSAILKCYLLGGALASPVPPIRSQTIPNMETRCHQLITSVWSLGSCLALACLFALALTACGRTQKEASKDRPPIPVHMAEVIQKDTPFFLEAIGNAAAYNTVDVKSRVTGELVNRFFKAGDPLKEEQELFTIDPAPFQAKVREGEAKLRQSTVQYEQAKREYVRFKTLYAEKAVSQEQLETKEVDMNSKLYQRELNQAELETAKLNLGYCFIRAPLDGQSGEIYIDDFNIVNANQDKLVTIKQIKPIKVKFSIPGKYLDEIRKYGSNGAMEVEARPLGNDKPEIGSLSLVDNIINPKTGMIALEGTFANPEAKLWPGVFVRVRLKLTVTRSAVLVPERAVNEGPEGQYVWVANQEHAVAMRPVKLDRRDGDMAVLSEGLKPGEKVVTDGQLLLHPGAKVVPRPGAPPRKVEEQNQEKNIKSRGRES</sequence>
<name>A0A9D6Z210_9BACT</name>
<keyword evidence="8" id="KW-0812">Transmembrane</keyword>
<evidence type="ECO:0000256" key="6">
    <source>
        <dbReference type="ARBA" id="ARBA00023136"/>
    </source>
</evidence>
<evidence type="ECO:0000256" key="3">
    <source>
        <dbReference type="ARBA" id="ARBA00022448"/>
    </source>
</evidence>
<dbReference type="AlphaFoldDB" id="A0A9D6Z210"/>
<dbReference type="Gene3D" id="2.40.50.100">
    <property type="match status" value="1"/>
</dbReference>
<evidence type="ECO:0000256" key="5">
    <source>
        <dbReference type="ARBA" id="ARBA00022519"/>
    </source>
</evidence>
<dbReference type="Proteomes" id="UP000807825">
    <property type="component" value="Unassembled WGS sequence"/>
</dbReference>
<dbReference type="GO" id="GO:1990281">
    <property type="term" value="C:efflux pump complex"/>
    <property type="evidence" value="ECO:0007669"/>
    <property type="project" value="TreeGrafter"/>
</dbReference>
<feature type="transmembrane region" description="Helical" evidence="8">
    <location>
        <begin position="73"/>
        <end position="96"/>
    </location>
</feature>
<proteinExistence type="inferred from homology"/>
<dbReference type="PANTHER" id="PTHR30469">
    <property type="entry name" value="MULTIDRUG RESISTANCE PROTEIN MDTA"/>
    <property type="match status" value="1"/>
</dbReference>
<feature type="domain" description="Multidrug resistance protein MdtA-like C-terminal permuted SH3" evidence="12">
    <location>
        <begin position="369"/>
        <end position="426"/>
    </location>
</feature>
<dbReference type="InterPro" id="IPR058624">
    <property type="entry name" value="MdtA-like_HH"/>
</dbReference>
<keyword evidence="8" id="KW-1133">Transmembrane helix</keyword>
<keyword evidence="5" id="KW-0997">Cell inner membrane</keyword>
<evidence type="ECO:0000259" key="10">
    <source>
        <dbReference type="Pfam" id="PF25917"/>
    </source>
</evidence>
<comment type="similarity">
    <text evidence="2">Belongs to the membrane fusion protein (MFP) (TC 8.A.1) family.</text>
</comment>
<dbReference type="Gene3D" id="1.10.287.470">
    <property type="entry name" value="Helix hairpin bin"/>
    <property type="match status" value="1"/>
</dbReference>
<dbReference type="InterPro" id="IPR058627">
    <property type="entry name" value="MdtA-like_C"/>
</dbReference>
<feature type="compositionally biased region" description="Basic and acidic residues" evidence="7">
    <location>
        <begin position="445"/>
        <end position="463"/>
    </location>
</feature>
<comment type="caution">
    <text evidence="13">The sequence shown here is derived from an EMBL/GenBank/DDBJ whole genome shotgun (WGS) entry which is preliminary data.</text>
</comment>
<dbReference type="InterPro" id="IPR058625">
    <property type="entry name" value="MdtA-like_BSH"/>
</dbReference>
<feature type="domain" description="Multidrug resistance protein MdtA-like barrel-sandwich hybrid" evidence="10">
    <location>
        <begin position="137"/>
        <end position="277"/>
    </location>
</feature>
<reference evidence="13" key="1">
    <citation type="submission" date="2020-07" db="EMBL/GenBank/DDBJ databases">
        <title>Huge and variable diversity of episymbiotic CPR bacteria and DPANN archaea in groundwater ecosystems.</title>
        <authorList>
            <person name="He C.Y."/>
            <person name="Keren R."/>
            <person name="Whittaker M."/>
            <person name="Farag I.F."/>
            <person name="Doudna J."/>
            <person name="Cate J.H.D."/>
            <person name="Banfield J.F."/>
        </authorList>
    </citation>
    <scope>NUCLEOTIDE SEQUENCE</scope>
    <source>
        <strain evidence="13">NC_groundwater_1664_Pr3_B-0.1um_52_9</strain>
    </source>
</reference>
<accession>A0A9D6Z210</accession>
<dbReference type="Pfam" id="PF25967">
    <property type="entry name" value="RND-MFP_C"/>
    <property type="match status" value="1"/>
</dbReference>
<feature type="domain" description="Multidrug resistance protein MdtA-like alpha-helical hairpin" evidence="9">
    <location>
        <begin position="182"/>
        <end position="246"/>
    </location>
</feature>
<dbReference type="NCBIfam" id="TIGR01730">
    <property type="entry name" value="RND_mfp"/>
    <property type="match status" value="1"/>
</dbReference>